<dbReference type="InterPro" id="IPR008271">
    <property type="entry name" value="Ser/Thr_kinase_AS"/>
</dbReference>
<dbReference type="OrthoDB" id="3258886at2759"/>
<gene>
    <name evidence="8" type="ORF">FGO68_gene1983</name>
</gene>
<evidence type="ECO:0000313" key="9">
    <source>
        <dbReference type="Proteomes" id="UP000785679"/>
    </source>
</evidence>
<dbReference type="InterPro" id="IPR011009">
    <property type="entry name" value="Kinase-like_dom_sf"/>
</dbReference>
<dbReference type="InterPro" id="IPR050235">
    <property type="entry name" value="CK1_Ser-Thr_kinase"/>
</dbReference>
<dbReference type="SMART" id="SM00220">
    <property type="entry name" value="S_TKc"/>
    <property type="match status" value="1"/>
</dbReference>
<name>A0A8J8NQQ4_HALGN</name>
<dbReference type="SUPFAM" id="SSF56112">
    <property type="entry name" value="Protein kinase-like (PK-like)"/>
    <property type="match status" value="1"/>
</dbReference>
<organism evidence="8 9">
    <name type="scientific">Halteria grandinella</name>
    <dbReference type="NCBI Taxonomy" id="5974"/>
    <lineage>
        <taxon>Eukaryota</taxon>
        <taxon>Sar</taxon>
        <taxon>Alveolata</taxon>
        <taxon>Ciliophora</taxon>
        <taxon>Intramacronucleata</taxon>
        <taxon>Spirotrichea</taxon>
        <taxon>Stichotrichia</taxon>
        <taxon>Sporadotrichida</taxon>
        <taxon>Halteriidae</taxon>
        <taxon>Halteria</taxon>
    </lineage>
</organism>
<evidence type="ECO:0000256" key="4">
    <source>
        <dbReference type="ARBA" id="ARBA00023860"/>
    </source>
</evidence>
<dbReference type="GO" id="GO:0004674">
    <property type="term" value="F:protein serine/threonine kinase activity"/>
    <property type="evidence" value="ECO:0007669"/>
    <property type="project" value="UniProtKB-EC"/>
</dbReference>
<dbReference type="InterPro" id="IPR000719">
    <property type="entry name" value="Prot_kinase_dom"/>
</dbReference>
<dbReference type="AlphaFoldDB" id="A0A8J8NQQ4"/>
<protein>
    <recommendedName>
        <fullName evidence="4">Casein kinase I</fullName>
        <ecNumber evidence="1">2.7.11.1</ecNumber>
    </recommendedName>
</protein>
<dbReference type="GO" id="GO:0005524">
    <property type="term" value="F:ATP binding"/>
    <property type="evidence" value="ECO:0007669"/>
    <property type="project" value="UniProtKB-UniRule"/>
</dbReference>
<dbReference type="CDD" id="cd14016">
    <property type="entry name" value="STKc_CK1"/>
    <property type="match status" value="1"/>
</dbReference>
<keyword evidence="2 5" id="KW-0547">Nucleotide-binding</keyword>
<keyword evidence="9" id="KW-1185">Reference proteome</keyword>
<dbReference type="InterPro" id="IPR017441">
    <property type="entry name" value="Protein_kinase_ATP_BS"/>
</dbReference>
<feature type="compositionally biased region" description="Polar residues" evidence="6">
    <location>
        <begin position="387"/>
        <end position="396"/>
    </location>
</feature>
<keyword evidence="3 5" id="KW-0067">ATP-binding</keyword>
<dbReference type="Pfam" id="PF00069">
    <property type="entry name" value="Pkinase"/>
    <property type="match status" value="1"/>
</dbReference>
<evidence type="ECO:0000259" key="7">
    <source>
        <dbReference type="PROSITE" id="PS50011"/>
    </source>
</evidence>
<evidence type="ECO:0000256" key="5">
    <source>
        <dbReference type="PROSITE-ProRule" id="PRU10141"/>
    </source>
</evidence>
<dbReference type="PANTHER" id="PTHR11909">
    <property type="entry name" value="CASEIN KINASE-RELATED"/>
    <property type="match status" value="1"/>
</dbReference>
<dbReference type="PROSITE" id="PS00107">
    <property type="entry name" value="PROTEIN_KINASE_ATP"/>
    <property type="match status" value="1"/>
</dbReference>
<evidence type="ECO:0000256" key="1">
    <source>
        <dbReference type="ARBA" id="ARBA00012513"/>
    </source>
</evidence>
<dbReference type="Gene3D" id="1.10.510.10">
    <property type="entry name" value="Transferase(Phosphotransferase) domain 1"/>
    <property type="match status" value="1"/>
</dbReference>
<dbReference type="Proteomes" id="UP000785679">
    <property type="component" value="Unassembled WGS sequence"/>
</dbReference>
<feature type="compositionally biased region" description="Polar residues" evidence="6">
    <location>
        <begin position="364"/>
        <end position="373"/>
    </location>
</feature>
<proteinExistence type="predicted"/>
<feature type="region of interest" description="Disordered" evidence="6">
    <location>
        <begin position="336"/>
        <end position="406"/>
    </location>
</feature>
<feature type="binding site" evidence="5">
    <location>
        <position position="46"/>
    </location>
    <ligand>
        <name>ATP</name>
        <dbReference type="ChEBI" id="CHEBI:30616"/>
    </ligand>
</feature>
<dbReference type="EMBL" id="RRYP01008407">
    <property type="protein sequence ID" value="TNV79797.1"/>
    <property type="molecule type" value="Genomic_DNA"/>
</dbReference>
<accession>A0A8J8NQQ4</accession>
<evidence type="ECO:0000313" key="8">
    <source>
        <dbReference type="EMBL" id="TNV79797.1"/>
    </source>
</evidence>
<sequence length="511" mass="58669">MVDLRVAGKYKLTKKLGHGAFGDIFQAVNIKTREEVAVKLEEVAVKNPQLQYEYQIYKILDNQEGLPKIHAFGLQGDFNYMVMEQLGPSLEALFQFCNRRFTEKTVAMIGYQCLMRLEHLHSKNFIHRDIKPENFLIGASRKEDVIHLIDFGLAKRFRNPQTGTHITFKKNKGQMGTVRFSSINATKANEQSRRDDLEALGYMLAYFLNGGKLPWSSAAEKQQLDIDECSPVRNKGTFRRIRDIKQQTTPEELFPPNVCPEFHNYLHYCRMIPFEALPDYEFLKNLFLHVIITCEEQEDIIVEEFDWIVKRQNLIERSALGVGVDLSLMGNAREREFSPNCDQDEMNDKGSPNRSGRSPRLPSIKQNESSLVKRSSGLIDRQDSRRSTSANMSITKSAKRLSSPGHHLQMLRNIRLAINNLQKVSHTKIVINRAMGVMDKRKSLRDHKLKNEEFDEEVAKSPRGPRKSVQIISPYGGLGFRIEPLELTKQASTGEKEQRPSLKIENSNFNI</sequence>
<reference evidence="8" key="1">
    <citation type="submission" date="2019-06" db="EMBL/GenBank/DDBJ databases">
        <authorList>
            <person name="Zheng W."/>
        </authorList>
    </citation>
    <scope>NUCLEOTIDE SEQUENCE</scope>
    <source>
        <strain evidence="8">QDHG01</strain>
    </source>
</reference>
<feature type="region of interest" description="Disordered" evidence="6">
    <location>
        <begin position="490"/>
        <end position="511"/>
    </location>
</feature>
<comment type="caution">
    <text evidence="8">The sequence shown here is derived from an EMBL/GenBank/DDBJ whole genome shotgun (WGS) entry which is preliminary data.</text>
</comment>
<evidence type="ECO:0000256" key="3">
    <source>
        <dbReference type="ARBA" id="ARBA00022840"/>
    </source>
</evidence>
<evidence type="ECO:0000256" key="6">
    <source>
        <dbReference type="SAM" id="MobiDB-lite"/>
    </source>
</evidence>
<evidence type="ECO:0000256" key="2">
    <source>
        <dbReference type="ARBA" id="ARBA00022741"/>
    </source>
</evidence>
<dbReference type="PROSITE" id="PS50011">
    <property type="entry name" value="PROTEIN_KINASE_DOM"/>
    <property type="match status" value="1"/>
</dbReference>
<feature type="domain" description="Protein kinase" evidence="7">
    <location>
        <begin position="10"/>
        <end position="292"/>
    </location>
</feature>
<dbReference type="PROSITE" id="PS00108">
    <property type="entry name" value="PROTEIN_KINASE_ST"/>
    <property type="match status" value="1"/>
</dbReference>
<dbReference type="EC" id="2.7.11.1" evidence="1"/>